<sequence length="215" mass="24451">MNLRPTRLLAISGPRRCGLLNARKRSRRATHAHAAHRSELVTLSTRHPYSKIFDGIMRFATRSMPTHPYSHTCVSLLLLRGKNIVKMVYNSLTRPPGCKYSYFNKKRKQERCDDGDMQEPSTTKCAPKATRSLDEQRLVEHLYARSSPDLVESSLTKIDPGGSLDAQGRRNLGDDLPREVGMSLYENRPGRLARRARSESDLGDDFPLEPKYKIK</sequence>
<feature type="compositionally biased region" description="Basic and acidic residues" evidence="1">
    <location>
        <begin position="167"/>
        <end position="178"/>
    </location>
</feature>
<evidence type="ECO:0000256" key="1">
    <source>
        <dbReference type="SAM" id="MobiDB-lite"/>
    </source>
</evidence>
<proteinExistence type="predicted"/>
<reference evidence="2 3" key="1">
    <citation type="submission" date="2020-02" db="EMBL/GenBank/DDBJ databases">
        <authorList>
            <person name="Ferguson B K."/>
        </authorList>
    </citation>
    <scope>NUCLEOTIDE SEQUENCE [LARGE SCALE GENOMIC DNA]</scope>
</reference>
<organism evidence="2 3">
    <name type="scientific">Trichogramma brassicae</name>
    <dbReference type="NCBI Taxonomy" id="86971"/>
    <lineage>
        <taxon>Eukaryota</taxon>
        <taxon>Metazoa</taxon>
        <taxon>Ecdysozoa</taxon>
        <taxon>Arthropoda</taxon>
        <taxon>Hexapoda</taxon>
        <taxon>Insecta</taxon>
        <taxon>Pterygota</taxon>
        <taxon>Neoptera</taxon>
        <taxon>Endopterygota</taxon>
        <taxon>Hymenoptera</taxon>
        <taxon>Apocrita</taxon>
        <taxon>Proctotrupomorpha</taxon>
        <taxon>Chalcidoidea</taxon>
        <taxon>Trichogrammatidae</taxon>
        <taxon>Trichogramma</taxon>
    </lineage>
</organism>
<keyword evidence="3" id="KW-1185">Reference proteome</keyword>
<evidence type="ECO:0000313" key="3">
    <source>
        <dbReference type="Proteomes" id="UP000479190"/>
    </source>
</evidence>
<accession>A0A6H5J1F3</accession>
<feature type="region of interest" description="Disordered" evidence="1">
    <location>
        <begin position="111"/>
        <end position="131"/>
    </location>
</feature>
<dbReference type="AlphaFoldDB" id="A0A6H5J1F3"/>
<gene>
    <name evidence="2" type="ORF">TBRA_LOCUS15054</name>
</gene>
<name>A0A6H5J1F3_9HYME</name>
<dbReference type="EMBL" id="CADCXV010001316">
    <property type="protein sequence ID" value="CAB0043466.1"/>
    <property type="molecule type" value="Genomic_DNA"/>
</dbReference>
<dbReference type="Proteomes" id="UP000479190">
    <property type="component" value="Unassembled WGS sequence"/>
</dbReference>
<evidence type="ECO:0000313" key="2">
    <source>
        <dbReference type="EMBL" id="CAB0043466.1"/>
    </source>
</evidence>
<feature type="region of interest" description="Disordered" evidence="1">
    <location>
        <begin position="153"/>
        <end position="215"/>
    </location>
</feature>
<protein>
    <submittedName>
        <fullName evidence="2">Uncharacterized protein</fullName>
    </submittedName>
</protein>